<evidence type="ECO:0000313" key="7">
    <source>
        <dbReference type="EMBL" id="SAL51777.1"/>
    </source>
</evidence>
<keyword evidence="8" id="KW-1185">Reference proteome</keyword>
<reference evidence="8" key="1">
    <citation type="submission" date="2016-01" db="EMBL/GenBank/DDBJ databases">
        <authorList>
            <person name="Peeters C."/>
        </authorList>
    </citation>
    <scope>NUCLEOTIDE SEQUENCE [LARGE SCALE GENOMIC DNA]</scope>
</reference>
<dbReference type="Pfam" id="PF00126">
    <property type="entry name" value="HTH_1"/>
    <property type="match status" value="1"/>
</dbReference>
<dbReference type="PANTHER" id="PTHR30118">
    <property type="entry name" value="HTH-TYPE TRANSCRIPTIONAL REGULATOR LEUO-RELATED"/>
    <property type="match status" value="1"/>
</dbReference>
<dbReference type="InterPro" id="IPR005119">
    <property type="entry name" value="LysR_subst-bd"/>
</dbReference>
<dbReference type="InterPro" id="IPR036388">
    <property type="entry name" value="WH-like_DNA-bd_sf"/>
</dbReference>
<dbReference type="RefSeq" id="WP_053572492.1">
    <property type="nucleotide sequence ID" value="NZ_FCNY02000010.1"/>
</dbReference>
<dbReference type="Gene3D" id="1.10.10.10">
    <property type="entry name" value="Winged helix-like DNA-binding domain superfamily/Winged helix DNA-binding domain"/>
    <property type="match status" value="1"/>
</dbReference>
<dbReference type="InterPro" id="IPR000847">
    <property type="entry name" value="LysR_HTH_N"/>
</dbReference>
<dbReference type="Proteomes" id="UP000054740">
    <property type="component" value="Unassembled WGS sequence"/>
</dbReference>
<accession>A0A158I5Q8</accession>
<dbReference type="InterPro" id="IPR036390">
    <property type="entry name" value="WH_DNA-bd_sf"/>
</dbReference>
<dbReference type="AlphaFoldDB" id="A0A158I5Q8"/>
<keyword evidence="3" id="KW-0238">DNA-binding</keyword>
<dbReference type="PROSITE" id="PS50931">
    <property type="entry name" value="HTH_LYSR"/>
    <property type="match status" value="1"/>
</dbReference>
<dbReference type="GO" id="GO:0003677">
    <property type="term" value="F:DNA binding"/>
    <property type="evidence" value="ECO:0007669"/>
    <property type="project" value="UniProtKB-KW"/>
</dbReference>
<name>A0A158I5Q8_CABCO</name>
<dbReference type="SUPFAM" id="SSF53850">
    <property type="entry name" value="Periplasmic binding protein-like II"/>
    <property type="match status" value="1"/>
</dbReference>
<sequence length="334" mass="37912">MKDLNLLYVFEAMWRDRSVTAAAENLGLTQAAVSASLKRLRETYGDKLFVLVGRRMEPTAVALELAGPLIESLNLVRGTTGVPQPFRPEKSERTFTIRTRDIGEVVLLPMLYRELQRTAPDIKLHTMFTRIEDTIPALGNGRIDVAVGYLPTLEQDIHRKPLFKQRYVCVMRKGHPLAHGTLDAHAFGQLDHLLVEYGGSGHLLLERALFEAGAKNRIKVRIPQYLAAPHCLLSSDLIWVAPEILAATLSRHFPLTYRPEPLGLEAFEIALYWHDRYHHDPANRWFRSLIVDLFRKEISKPMSGGREMSGDRDLEVLAKPFQPSDMGDEPRYQA</sequence>
<dbReference type="PANTHER" id="PTHR30118:SF15">
    <property type="entry name" value="TRANSCRIPTIONAL REGULATORY PROTEIN"/>
    <property type="match status" value="1"/>
</dbReference>
<dbReference type="Pfam" id="PF03466">
    <property type="entry name" value="LysR_substrate"/>
    <property type="match status" value="1"/>
</dbReference>
<evidence type="ECO:0000259" key="6">
    <source>
        <dbReference type="PROSITE" id="PS50931"/>
    </source>
</evidence>
<feature type="domain" description="HTH lysR-type" evidence="6">
    <location>
        <begin position="1"/>
        <end position="59"/>
    </location>
</feature>
<dbReference type="Gene3D" id="3.40.190.10">
    <property type="entry name" value="Periplasmic binding protein-like II"/>
    <property type="match status" value="2"/>
</dbReference>
<protein>
    <submittedName>
        <fullName evidence="7">LysR family transcriptional regulator</fullName>
    </submittedName>
</protein>
<keyword evidence="4" id="KW-0804">Transcription</keyword>
<evidence type="ECO:0000313" key="8">
    <source>
        <dbReference type="Proteomes" id="UP000054740"/>
    </source>
</evidence>
<dbReference type="GO" id="GO:0003700">
    <property type="term" value="F:DNA-binding transcription factor activity"/>
    <property type="evidence" value="ECO:0007669"/>
    <property type="project" value="InterPro"/>
</dbReference>
<keyword evidence="2" id="KW-0805">Transcription regulation</keyword>
<dbReference type="PRINTS" id="PR00039">
    <property type="entry name" value="HTHLYSR"/>
</dbReference>
<feature type="region of interest" description="Disordered" evidence="5">
    <location>
        <begin position="302"/>
        <end position="334"/>
    </location>
</feature>
<dbReference type="SUPFAM" id="SSF46785">
    <property type="entry name" value="Winged helix' DNA-binding domain"/>
    <property type="match status" value="1"/>
</dbReference>
<gene>
    <name evidence="7" type="ORF">AWB70_04245</name>
</gene>
<evidence type="ECO:0000256" key="4">
    <source>
        <dbReference type="ARBA" id="ARBA00023163"/>
    </source>
</evidence>
<proteinExistence type="inferred from homology"/>
<evidence type="ECO:0000256" key="1">
    <source>
        <dbReference type="ARBA" id="ARBA00009437"/>
    </source>
</evidence>
<organism evidence="7 8">
    <name type="scientific">Caballeronia cordobensis</name>
    <name type="common">Burkholderia cordobensis</name>
    <dbReference type="NCBI Taxonomy" id="1353886"/>
    <lineage>
        <taxon>Bacteria</taxon>
        <taxon>Pseudomonadati</taxon>
        <taxon>Pseudomonadota</taxon>
        <taxon>Betaproteobacteria</taxon>
        <taxon>Burkholderiales</taxon>
        <taxon>Burkholderiaceae</taxon>
        <taxon>Caballeronia</taxon>
    </lineage>
</organism>
<dbReference type="InterPro" id="IPR050389">
    <property type="entry name" value="LysR-type_TF"/>
</dbReference>
<evidence type="ECO:0000256" key="3">
    <source>
        <dbReference type="ARBA" id="ARBA00023125"/>
    </source>
</evidence>
<dbReference type="EMBL" id="FCNY02000010">
    <property type="protein sequence ID" value="SAL51777.1"/>
    <property type="molecule type" value="Genomic_DNA"/>
</dbReference>
<evidence type="ECO:0000256" key="2">
    <source>
        <dbReference type="ARBA" id="ARBA00023015"/>
    </source>
</evidence>
<evidence type="ECO:0000256" key="5">
    <source>
        <dbReference type="SAM" id="MobiDB-lite"/>
    </source>
</evidence>
<comment type="similarity">
    <text evidence="1">Belongs to the LysR transcriptional regulatory family.</text>
</comment>
<dbReference type="CDD" id="cd08459">
    <property type="entry name" value="PBP2_DntR_NahR_LinR_like"/>
    <property type="match status" value="1"/>
</dbReference>